<dbReference type="InterPro" id="IPR027417">
    <property type="entry name" value="P-loop_NTPase"/>
</dbReference>
<evidence type="ECO:0000313" key="1">
    <source>
        <dbReference type="EMBL" id="KUK17614.1"/>
    </source>
</evidence>
<protein>
    <submittedName>
        <fullName evidence="1">Uncharacterized protein</fullName>
    </submittedName>
</protein>
<name>A0A101ELZ8_9EURY</name>
<dbReference type="PATRIC" id="fig|172049.5.peg.2062"/>
<reference evidence="2" key="1">
    <citation type="journal article" date="2015" name="MBio">
        <title>Genome-Resolved Metagenomic Analysis Reveals Roles for Candidate Phyla and Other Microbial Community Members in Biogeochemical Transformations in Oil Reservoirs.</title>
        <authorList>
            <person name="Hu P."/>
            <person name="Tom L."/>
            <person name="Singh A."/>
            <person name="Thomas B.C."/>
            <person name="Baker B.J."/>
            <person name="Piceno Y.M."/>
            <person name="Andersen G.L."/>
            <person name="Banfield J.F."/>
        </authorList>
    </citation>
    <scope>NUCLEOTIDE SEQUENCE [LARGE SCALE GENOMIC DNA]</scope>
</reference>
<evidence type="ECO:0000313" key="2">
    <source>
        <dbReference type="Proteomes" id="UP000053911"/>
    </source>
</evidence>
<sequence>MADYILALPPRSGGTTISLALGIHLGKVLYLNNRYANIEQACRNLEKLDLDPNFKGVLIMGQNRIEEIRQYYLKMPTYNHILIPADAIALGMLENKHPYYLLLEWAKNSSITLTVPQIAWRDLPPDHYDVLIIDEDRTLDTFYPDDVELIKVTISKSQFSIEIPILSLIDNIPNEIKKNYPEFLDWLNELAELKQNNFWDYYNEAVQNGSSEPIIDALESLMGDIPEPPFTSWVLDEKIRTAEELLRKGWKEEEYDVIRFFVASLFYLGYYLERHRKPPNGKIIYLVADRVLLFKDWLNGFKHIIIRGNDRRKAEAFFNALGRTKVGIVEDQNFRYARNFIVVHSDIFEVGKLLDSQNVPFLVFAGTKEIAEKVLQKFREIGIHNIDLVDNLTPYEYIKDCYMTGRSLVFYANSTISRGVDLPFYDVVLVYHFGFATPYEEMTNPDLATETLINELEQSILRISPIPFYREKSPKLVIFHSNIPKLHYLSNRIFGVVEPSKLKTIIPFLSKIEKKEFNESLGKNLGLKETKISGRLYLLITPKIKSLDIGEILFYSTLMSQNPKISKKVFLLGIRPEDLALWYKHIEGFEFGKWKELREELREVERKKEKIEWFISLLKELDAFDEVGSGVNLRTGRHYRILKVKKFDKLRKEYLLLL</sequence>
<comment type="caution">
    <text evidence="1">The sequence shown here is derived from an EMBL/GenBank/DDBJ whole genome shotgun (WGS) entry which is preliminary data.</text>
</comment>
<organism evidence="1 2">
    <name type="scientific">Thermococcus sibiricus</name>
    <dbReference type="NCBI Taxonomy" id="172049"/>
    <lineage>
        <taxon>Archaea</taxon>
        <taxon>Methanobacteriati</taxon>
        <taxon>Methanobacteriota</taxon>
        <taxon>Thermococci</taxon>
        <taxon>Thermococcales</taxon>
        <taxon>Thermococcaceae</taxon>
        <taxon>Thermococcus</taxon>
    </lineage>
</organism>
<dbReference type="SUPFAM" id="SSF52540">
    <property type="entry name" value="P-loop containing nucleoside triphosphate hydrolases"/>
    <property type="match status" value="1"/>
</dbReference>
<dbReference type="Proteomes" id="UP000053911">
    <property type="component" value="Unassembled WGS sequence"/>
</dbReference>
<dbReference type="RefSeq" id="WP_283217622.1">
    <property type="nucleotide sequence ID" value="NZ_LGFD01000019.1"/>
</dbReference>
<gene>
    <name evidence="1" type="ORF">XD54_1126</name>
</gene>
<accession>A0A101ELZ8</accession>
<dbReference type="EMBL" id="LGFD01000019">
    <property type="protein sequence ID" value="KUK17614.1"/>
    <property type="molecule type" value="Genomic_DNA"/>
</dbReference>
<dbReference type="AlphaFoldDB" id="A0A101ELZ8"/>
<proteinExistence type="predicted"/>